<feature type="compositionally biased region" description="Low complexity" evidence="1">
    <location>
        <begin position="60"/>
        <end position="73"/>
    </location>
</feature>
<feature type="region of interest" description="Disordered" evidence="1">
    <location>
        <begin position="33"/>
        <end position="74"/>
    </location>
</feature>
<evidence type="ECO:0000313" key="3">
    <source>
        <dbReference type="Proteomes" id="UP001159363"/>
    </source>
</evidence>
<feature type="compositionally biased region" description="Basic and acidic residues" evidence="1">
    <location>
        <begin position="36"/>
        <end position="55"/>
    </location>
</feature>
<reference evidence="2 3" key="1">
    <citation type="submission" date="2023-02" db="EMBL/GenBank/DDBJ databases">
        <title>LHISI_Scaffold_Assembly.</title>
        <authorList>
            <person name="Stuart O.P."/>
            <person name="Cleave R."/>
            <person name="Magrath M.J.L."/>
            <person name="Mikheyev A.S."/>
        </authorList>
    </citation>
    <scope>NUCLEOTIDE SEQUENCE [LARGE SCALE GENOMIC DNA]</scope>
    <source>
        <strain evidence="2">Daus_M_001</strain>
        <tissue evidence="2">Leg muscle</tissue>
    </source>
</reference>
<name>A0ABQ9HB61_9NEOP</name>
<evidence type="ECO:0000256" key="1">
    <source>
        <dbReference type="SAM" id="MobiDB-lite"/>
    </source>
</evidence>
<comment type="caution">
    <text evidence="2">The sequence shown here is derived from an EMBL/GenBank/DDBJ whole genome shotgun (WGS) entry which is preliminary data.</text>
</comment>
<feature type="region of interest" description="Disordered" evidence="1">
    <location>
        <begin position="102"/>
        <end position="121"/>
    </location>
</feature>
<gene>
    <name evidence="2" type="ORF">PR048_018046</name>
</gene>
<organism evidence="2 3">
    <name type="scientific">Dryococelus australis</name>
    <dbReference type="NCBI Taxonomy" id="614101"/>
    <lineage>
        <taxon>Eukaryota</taxon>
        <taxon>Metazoa</taxon>
        <taxon>Ecdysozoa</taxon>
        <taxon>Arthropoda</taxon>
        <taxon>Hexapoda</taxon>
        <taxon>Insecta</taxon>
        <taxon>Pterygota</taxon>
        <taxon>Neoptera</taxon>
        <taxon>Polyneoptera</taxon>
        <taxon>Phasmatodea</taxon>
        <taxon>Verophasmatodea</taxon>
        <taxon>Anareolatae</taxon>
        <taxon>Phasmatidae</taxon>
        <taxon>Eurycanthinae</taxon>
        <taxon>Dryococelus</taxon>
    </lineage>
</organism>
<dbReference type="Proteomes" id="UP001159363">
    <property type="component" value="Chromosome 5"/>
</dbReference>
<dbReference type="EMBL" id="JARBHB010000006">
    <property type="protein sequence ID" value="KAJ8881563.1"/>
    <property type="molecule type" value="Genomic_DNA"/>
</dbReference>
<proteinExistence type="predicted"/>
<accession>A0ABQ9HB61</accession>
<evidence type="ECO:0000313" key="2">
    <source>
        <dbReference type="EMBL" id="KAJ8881563.1"/>
    </source>
</evidence>
<protein>
    <submittedName>
        <fullName evidence="2">Uncharacterized protein</fullName>
    </submittedName>
</protein>
<sequence>MNNVMGNNCWKIQINPCCTVVFQRDVLHLAPTCGGEEQRGNSNEIHHSENSEIENHTVNSAQPSAPSAAKPNAHMTTGAHVREGVLADTDTADVFAIRPESGMQHTSSCDRQECVTTPQMG</sequence>
<keyword evidence="3" id="KW-1185">Reference proteome</keyword>